<evidence type="ECO:0000256" key="1">
    <source>
        <dbReference type="ARBA" id="ARBA00004714"/>
    </source>
</evidence>
<organism evidence="6 7">
    <name type="scientific">Vairimorpha apis BRL 01</name>
    <dbReference type="NCBI Taxonomy" id="1037528"/>
    <lineage>
        <taxon>Eukaryota</taxon>
        <taxon>Fungi</taxon>
        <taxon>Fungi incertae sedis</taxon>
        <taxon>Microsporidia</taxon>
        <taxon>Nosematidae</taxon>
        <taxon>Vairimorpha</taxon>
    </lineage>
</organism>
<keyword evidence="4" id="KW-0324">Glycolysis</keyword>
<sequence length="338" mass="38661">MCVDQETLLKLGYNAKTLLADNKGILAIDESPSSIAQKFEKNDIQNNEKTRFKFRELLVTTPNIEKYISGVILHEEMFSMKNEKEKLLIDVIMDKNILIGIKLDKGLQKFDGNEKISVGLEDLENRIQQKKFEKALFAKWRSLFIVSHEFPTLNCLDENCKTLAQYASICQKYGKVPIVEPELYFKGDYELHDAKYHTKRILGNLIKHLNYYNVYIPGVIIKMSFVTQGDESKSTHSPDEIGIATLDGLLSTIPCGIPGIVFLSGGHNENDAIEYLSSIHRNQAYKTWDVSFSFGRTLTDTPMEIWKGLDENRLKAQEALFEIAKRCYDANSQKKMKQ</sequence>
<dbReference type="SUPFAM" id="SSF51569">
    <property type="entry name" value="Aldolase"/>
    <property type="match status" value="1"/>
</dbReference>
<dbReference type="AlphaFoldDB" id="T0MFZ7"/>
<dbReference type="EC" id="4.1.2.13" evidence="3"/>
<evidence type="ECO:0000313" key="7">
    <source>
        <dbReference type="Proteomes" id="UP000053780"/>
    </source>
</evidence>
<evidence type="ECO:0000256" key="4">
    <source>
        <dbReference type="ARBA" id="ARBA00023152"/>
    </source>
</evidence>
<dbReference type="GO" id="GO:0006096">
    <property type="term" value="P:glycolytic process"/>
    <property type="evidence" value="ECO:0007669"/>
    <property type="project" value="UniProtKB-UniPathway"/>
</dbReference>
<accession>T0MFZ7</accession>
<evidence type="ECO:0000256" key="5">
    <source>
        <dbReference type="ARBA" id="ARBA00023239"/>
    </source>
</evidence>
<evidence type="ECO:0000313" key="6">
    <source>
        <dbReference type="EMBL" id="EQB62011.1"/>
    </source>
</evidence>
<proteinExistence type="inferred from homology"/>
<dbReference type="OrthoDB" id="36455at2759"/>
<evidence type="ECO:0000256" key="2">
    <source>
        <dbReference type="ARBA" id="ARBA00010387"/>
    </source>
</evidence>
<comment type="pathway">
    <text evidence="1">Carbohydrate degradation; glycolysis; D-glyceraldehyde 3-phosphate and glycerone phosphate from D-glucose: step 4/4.</text>
</comment>
<keyword evidence="5" id="KW-0456">Lyase</keyword>
<dbReference type="NCBIfam" id="NF033379">
    <property type="entry name" value="FrucBisAld_I"/>
    <property type="match status" value="1"/>
</dbReference>
<dbReference type="UniPathway" id="UPA00109">
    <property type="reaction ID" value="UER00183"/>
</dbReference>
<dbReference type="EMBL" id="KE647050">
    <property type="protein sequence ID" value="EQB62011.1"/>
    <property type="molecule type" value="Genomic_DNA"/>
</dbReference>
<dbReference type="GO" id="GO:0004332">
    <property type="term" value="F:fructose-bisphosphate aldolase activity"/>
    <property type="evidence" value="ECO:0007669"/>
    <property type="project" value="UniProtKB-EC"/>
</dbReference>
<dbReference type="InterPro" id="IPR000741">
    <property type="entry name" value="FBA_I"/>
</dbReference>
<dbReference type="Proteomes" id="UP000053780">
    <property type="component" value="Unassembled WGS sequence"/>
</dbReference>
<keyword evidence="7" id="KW-1185">Reference proteome</keyword>
<dbReference type="PANTHER" id="PTHR11627">
    <property type="entry name" value="FRUCTOSE-BISPHOSPHATE ALDOLASE"/>
    <property type="match status" value="1"/>
</dbReference>
<dbReference type="Gene3D" id="3.20.20.70">
    <property type="entry name" value="Aldolase class I"/>
    <property type="match status" value="1"/>
</dbReference>
<dbReference type="HOGENOM" id="CLU_031243_0_0_1"/>
<dbReference type="SMR" id="T0MFZ7"/>
<dbReference type="Pfam" id="PF00274">
    <property type="entry name" value="Glycolytic"/>
    <property type="match status" value="1"/>
</dbReference>
<dbReference type="InterPro" id="IPR013785">
    <property type="entry name" value="Aldolase_TIM"/>
</dbReference>
<reference evidence="6 7" key="1">
    <citation type="journal article" date="2013" name="BMC Genomics">
        <title>Genome sequencing and comparative genomics of honey bee microsporidia, Nosema apis reveal novel insights into host-parasite interactions.</title>
        <authorList>
            <person name="Chen Yp."/>
            <person name="Pettis J.S."/>
            <person name="Zhao Y."/>
            <person name="Liu X."/>
            <person name="Tallon L.J."/>
            <person name="Sadzewicz L.D."/>
            <person name="Li R."/>
            <person name="Zheng H."/>
            <person name="Huang S."/>
            <person name="Zhang X."/>
            <person name="Hamilton M.C."/>
            <person name="Pernal S.F."/>
            <person name="Melathopoulos A.P."/>
            <person name="Yan X."/>
            <person name="Evans J.D."/>
        </authorList>
    </citation>
    <scope>NUCLEOTIDE SEQUENCE [LARGE SCALE GENOMIC DNA]</scope>
    <source>
        <strain evidence="6 7">BRL 01</strain>
    </source>
</reference>
<evidence type="ECO:0000256" key="3">
    <source>
        <dbReference type="ARBA" id="ARBA00013068"/>
    </source>
</evidence>
<name>T0MFZ7_9MICR</name>
<dbReference type="VEuPathDB" id="MicrosporidiaDB:NAPIS_ORF00407"/>
<comment type="similarity">
    <text evidence="2">Belongs to the class I fructose-bisphosphate aldolase family.</text>
</comment>
<protein>
    <recommendedName>
        <fullName evidence="3">fructose-bisphosphate aldolase</fullName>
        <ecNumber evidence="3">4.1.2.13</ecNumber>
    </recommendedName>
</protein>
<gene>
    <name evidence="6" type="ORF">NAPIS_ORF00407</name>
</gene>